<dbReference type="SMART" id="SM00304">
    <property type="entry name" value="HAMP"/>
    <property type="match status" value="1"/>
</dbReference>
<dbReference type="Pfam" id="PF02518">
    <property type="entry name" value="HATPase_c"/>
    <property type="match status" value="1"/>
</dbReference>
<keyword evidence="9" id="KW-0902">Two-component regulatory system</keyword>
<evidence type="ECO:0000256" key="7">
    <source>
        <dbReference type="ARBA" id="ARBA00022777"/>
    </source>
</evidence>
<dbReference type="PANTHER" id="PTHR43304:SF1">
    <property type="entry name" value="PAC DOMAIN-CONTAINING PROTEIN"/>
    <property type="match status" value="1"/>
</dbReference>
<dbReference type="SUPFAM" id="SSF55874">
    <property type="entry name" value="ATPase domain of HSP90 chaperone/DNA topoisomerase II/histidine kinase"/>
    <property type="match status" value="1"/>
</dbReference>
<feature type="region of interest" description="Disordered" evidence="10">
    <location>
        <begin position="1"/>
        <end position="31"/>
    </location>
</feature>
<keyword evidence="4" id="KW-0597">Phosphoprotein</keyword>
<dbReference type="Gene3D" id="3.30.565.10">
    <property type="entry name" value="Histidine kinase-like ATPase, C-terminal domain"/>
    <property type="match status" value="1"/>
</dbReference>
<feature type="compositionally biased region" description="Low complexity" evidence="10">
    <location>
        <begin position="16"/>
        <end position="26"/>
    </location>
</feature>
<name>A0A9W6VUI9_9ACTN</name>
<evidence type="ECO:0000313" key="15">
    <source>
        <dbReference type="Proteomes" id="UP001165074"/>
    </source>
</evidence>
<keyword evidence="5" id="KW-0808">Transferase</keyword>
<proteinExistence type="predicted"/>
<dbReference type="Pfam" id="PF00512">
    <property type="entry name" value="HisKA"/>
    <property type="match status" value="1"/>
</dbReference>
<evidence type="ECO:0000259" key="12">
    <source>
        <dbReference type="PROSITE" id="PS50109"/>
    </source>
</evidence>
<comment type="subcellular location">
    <subcellularLocation>
        <location evidence="2">Cell membrane</location>
    </subcellularLocation>
</comment>
<evidence type="ECO:0000256" key="5">
    <source>
        <dbReference type="ARBA" id="ARBA00022679"/>
    </source>
</evidence>
<keyword evidence="8 11" id="KW-1133">Transmembrane helix</keyword>
<dbReference type="InterPro" id="IPR003660">
    <property type="entry name" value="HAMP_dom"/>
</dbReference>
<evidence type="ECO:0000256" key="2">
    <source>
        <dbReference type="ARBA" id="ARBA00004236"/>
    </source>
</evidence>
<comment type="catalytic activity">
    <reaction evidence="1">
        <text>ATP + protein L-histidine = ADP + protein N-phospho-L-histidine.</text>
        <dbReference type="EC" id="2.7.13.3"/>
    </reaction>
</comment>
<keyword evidence="15" id="KW-1185">Reference proteome</keyword>
<dbReference type="InterPro" id="IPR004358">
    <property type="entry name" value="Sig_transdc_His_kin-like_C"/>
</dbReference>
<dbReference type="CDD" id="cd06225">
    <property type="entry name" value="HAMP"/>
    <property type="match status" value="1"/>
</dbReference>
<dbReference type="SMART" id="SM00387">
    <property type="entry name" value="HATPase_c"/>
    <property type="match status" value="1"/>
</dbReference>
<organism evidence="14 15">
    <name type="scientific">Actinoallomurus iriomotensis</name>
    <dbReference type="NCBI Taxonomy" id="478107"/>
    <lineage>
        <taxon>Bacteria</taxon>
        <taxon>Bacillati</taxon>
        <taxon>Actinomycetota</taxon>
        <taxon>Actinomycetes</taxon>
        <taxon>Streptosporangiales</taxon>
        <taxon>Thermomonosporaceae</taxon>
        <taxon>Actinoallomurus</taxon>
    </lineage>
</organism>
<evidence type="ECO:0000256" key="8">
    <source>
        <dbReference type="ARBA" id="ARBA00022989"/>
    </source>
</evidence>
<dbReference type="Gene3D" id="6.10.340.10">
    <property type="match status" value="1"/>
</dbReference>
<dbReference type="EMBL" id="BSTK01000004">
    <property type="protein sequence ID" value="GLY85658.1"/>
    <property type="molecule type" value="Genomic_DNA"/>
</dbReference>
<evidence type="ECO:0000256" key="3">
    <source>
        <dbReference type="ARBA" id="ARBA00012438"/>
    </source>
</evidence>
<dbReference type="InterPro" id="IPR003594">
    <property type="entry name" value="HATPase_dom"/>
</dbReference>
<feature type="transmembrane region" description="Helical" evidence="11">
    <location>
        <begin position="221"/>
        <end position="243"/>
    </location>
</feature>
<feature type="region of interest" description="Disordered" evidence="10">
    <location>
        <begin position="523"/>
        <end position="557"/>
    </location>
</feature>
<gene>
    <name evidence="14" type="ORF">Airi02_035870</name>
</gene>
<dbReference type="AlphaFoldDB" id="A0A9W6VUI9"/>
<feature type="domain" description="Histidine kinase" evidence="12">
    <location>
        <begin position="326"/>
        <end position="554"/>
    </location>
</feature>
<dbReference type="Pfam" id="PF00672">
    <property type="entry name" value="HAMP"/>
    <property type="match status" value="1"/>
</dbReference>
<evidence type="ECO:0000256" key="6">
    <source>
        <dbReference type="ARBA" id="ARBA00022692"/>
    </source>
</evidence>
<dbReference type="PROSITE" id="PS50885">
    <property type="entry name" value="HAMP"/>
    <property type="match status" value="1"/>
</dbReference>
<dbReference type="PRINTS" id="PR00344">
    <property type="entry name" value="BCTRLSENSOR"/>
</dbReference>
<dbReference type="InterPro" id="IPR036097">
    <property type="entry name" value="HisK_dim/P_sf"/>
</dbReference>
<evidence type="ECO:0000256" key="4">
    <source>
        <dbReference type="ARBA" id="ARBA00022553"/>
    </source>
</evidence>
<feature type="domain" description="HAMP" evidence="13">
    <location>
        <begin position="245"/>
        <end position="297"/>
    </location>
</feature>
<dbReference type="SMART" id="SM00388">
    <property type="entry name" value="HisKA"/>
    <property type="match status" value="1"/>
</dbReference>
<evidence type="ECO:0000256" key="1">
    <source>
        <dbReference type="ARBA" id="ARBA00000085"/>
    </source>
</evidence>
<dbReference type="InterPro" id="IPR052162">
    <property type="entry name" value="Sensor_kinase/Photoreceptor"/>
</dbReference>
<keyword evidence="11" id="KW-0472">Membrane</keyword>
<evidence type="ECO:0000259" key="13">
    <source>
        <dbReference type="PROSITE" id="PS50885"/>
    </source>
</evidence>
<dbReference type="RefSeq" id="WP_285572707.1">
    <property type="nucleotide sequence ID" value="NZ_BSTK01000004.1"/>
</dbReference>
<evidence type="ECO:0000313" key="14">
    <source>
        <dbReference type="EMBL" id="GLY85658.1"/>
    </source>
</evidence>
<dbReference type="PROSITE" id="PS50109">
    <property type="entry name" value="HIS_KIN"/>
    <property type="match status" value="1"/>
</dbReference>
<protein>
    <recommendedName>
        <fullName evidence="3">histidine kinase</fullName>
        <ecNumber evidence="3">2.7.13.3</ecNumber>
    </recommendedName>
</protein>
<dbReference type="EC" id="2.7.13.3" evidence="3"/>
<sequence length="557" mass="60759">MTADGDAVPESTGDTSARPGAGDSAPADPPVIAPFVPTVPKSRLGRVRIGQWFGLGGLILGILLIASLAQSGVAIYRQSLTRELITGHIVPAALLQPQLSGAIGQQDTAIRQYAASGDRAALATYRQKIAEQARASATMRRLLSEVDGSGRAVADIAALDRAAADWRAGYAEPLAARRGPAPDTGDAPFSRIRAANATLQKDQATLYQRFAHRLDDQVEEVYWSLAVAVLITVLSAAGLVWLIRRAVLRPLSSLATNVRAVAQGDLTHSLELRGSAEFVELAAIVDGMRQRLIEEWRFTSEARRRLDEQATELRRSNAELEQFAYVASHDLQEPLRKVASFCRMLERKYGDKLDDRGKQYVDFAVDGAKRMQVLINDLLSFSRVGRIERREATIDLRVCLERALFSLAQLREETEAEVTADELPRLPGDQTQYTQLLQNLIGNAIKFHGDEPPRVHIGARRDGAFWEFSCSDNGIGIDAKYGERIFLIFQRLHPQDVYTGTGIGLAMCKKIVEHHGGRIWLDTSASASDDPNDSGTTAGGGTGTTIRWTLPAGENDG</sequence>
<comment type="caution">
    <text evidence="14">The sequence shown here is derived from an EMBL/GenBank/DDBJ whole genome shotgun (WGS) entry which is preliminary data.</text>
</comment>
<feature type="transmembrane region" description="Helical" evidence="11">
    <location>
        <begin position="52"/>
        <end position="76"/>
    </location>
</feature>
<dbReference type="CDD" id="cd00082">
    <property type="entry name" value="HisKA"/>
    <property type="match status" value="1"/>
</dbReference>
<dbReference type="Proteomes" id="UP001165074">
    <property type="component" value="Unassembled WGS sequence"/>
</dbReference>
<evidence type="ECO:0000256" key="10">
    <source>
        <dbReference type="SAM" id="MobiDB-lite"/>
    </source>
</evidence>
<dbReference type="InterPro" id="IPR005467">
    <property type="entry name" value="His_kinase_dom"/>
</dbReference>
<accession>A0A9W6VUI9</accession>
<dbReference type="PANTHER" id="PTHR43304">
    <property type="entry name" value="PHYTOCHROME-LIKE PROTEIN CPH1"/>
    <property type="match status" value="1"/>
</dbReference>
<dbReference type="Gene3D" id="1.10.287.130">
    <property type="match status" value="1"/>
</dbReference>
<keyword evidence="7 14" id="KW-0418">Kinase</keyword>
<keyword evidence="6 11" id="KW-0812">Transmembrane</keyword>
<dbReference type="SUPFAM" id="SSF158472">
    <property type="entry name" value="HAMP domain-like"/>
    <property type="match status" value="1"/>
</dbReference>
<dbReference type="InterPro" id="IPR003661">
    <property type="entry name" value="HisK_dim/P_dom"/>
</dbReference>
<evidence type="ECO:0000256" key="9">
    <source>
        <dbReference type="ARBA" id="ARBA00023012"/>
    </source>
</evidence>
<dbReference type="GO" id="GO:0005886">
    <property type="term" value="C:plasma membrane"/>
    <property type="evidence" value="ECO:0007669"/>
    <property type="project" value="UniProtKB-SubCell"/>
</dbReference>
<dbReference type="SUPFAM" id="SSF47384">
    <property type="entry name" value="Homodimeric domain of signal transducing histidine kinase"/>
    <property type="match status" value="1"/>
</dbReference>
<dbReference type="InterPro" id="IPR036890">
    <property type="entry name" value="HATPase_C_sf"/>
</dbReference>
<dbReference type="GO" id="GO:0000155">
    <property type="term" value="F:phosphorelay sensor kinase activity"/>
    <property type="evidence" value="ECO:0007669"/>
    <property type="project" value="InterPro"/>
</dbReference>
<reference evidence="14" key="1">
    <citation type="submission" date="2023-03" db="EMBL/GenBank/DDBJ databases">
        <title>Actinoallomurus iriomotensis NBRC 103684.</title>
        <authorList>
            <person name="Ichikawa N."/>
            <person name="Sato H."/>
            <person name="Tonouchi N."/>
        </authorList>
    </citation>
    <scope>NUCLEOTIDE SEQUENCE</scope>
    <source>
        <strain evidence="14">NBRC 103684</strain>
    </source>
</reference>
<evidence type="ECO:0000256" key="11">
    <source>
        <dbReference type="SAM" id="Phobius"/>
    </source>
</evidence>